<feature type="transmembrane region" description="Helical" evidence="1">
    <location>
        <begin position="12"/>
        <end position="33"/>
    </location>
</feature>
<dbReference type="RefSeq" id="WP_338004133.1">
    <property type="nucleotide sequence ID" value="NZ_JAOPKA010000007.1"/>
</dbReference>
<keyword evidence="4" id="KW-1185">Reference proteome</keyword>
<organism evidence="2 5">
    <name type="scientific">Natronoglomus mannanivorans</name>
    <dbReference type="NCBI Taxonomy" id="2979990"/>
    <lineage>
        <taxon>Archaea</taxon>
        <taxon>Methanobacteriati</taxon>
        <taxon>Methanobacteriota</taxon>
        <taxon>Stenosarchaea group</taxon>
        <taxon>Halobacteria</taxon>
        <taxon>Halobacteriales</taxon>
        <taxon>Natrialbaceae</taxon>
        <taxon>Natronoglomus</taxon>
    </lineage>
</organism>
<keyword evidence="1" id="KW-1133">Transmembrane helix</keyword>
<evidence type="ECO:0000313" key="2">
    <source>
        <dbReference type="EMBL" id="MCU4742309.1"/>
    </source>
</evidence>
<reference evidence="2 4" key="1">
    <citation type="submission" date="2022-09" db="EMBL/GenBank/DDBJ databases">
        <title>Enrichment on poylsaccharides allowed isolation of novel metabolic and taxonomic groups of Haloarchaea.</title>
        <authorList>
            <person name="Sorokin D.Y."/>
            <person name="Elcheninov A.G."/>
            <person name="Khizhniak T.V."/>
            <person name="Kolganova T.V."/>
            <person name="Kublanov I.V."/>
        </authorList>
    </citation>
    <scope>NUCLEOTIDE SEQUENCE</scope>
    <source>
        <strain evidence="3 4">AArc-m2/3/4</strain>
        <strain evidence="2">AArc-xg1-1</strain>
    </source>
</reference>
<protein>
    <submittedName>
        <fullName evidence="2">Uncharacterized protein</fullName>
    </submittedName>
</protein>
<evidence type="ECO:0000313" key="3">
    <source>
        <dbReference type="EMBL" id="MCU4971946.1"/>
    </source>
</evidence>
<keyword evidence="1" id="KW-0812">Transmembrane</keyword>
<evidence type="ECO:0000313" key="5">
    <source>
        <dbReference type="Proteomes" id="UP001321018"/>
    </source>
</evidence>
<accession>A0AAP3E2U1</accession>
<keyword evidence="1" id="KW-0472">Membrane</keyword>
<evidence type="ECO:0000313" key="4">
    <source>
        <dbReference type="Proteomes" id="UP001320972"/>
    </source>
</evidence>
<dbReference type="EMBL" id="JAOPKA010000007">
    <property type="protein sequence ID" value="MCU4742309.1"/>
    <property type="molecule type" value="Genomic_DNA"/>
</dbReference>
<dbReference type="EMBL" id="JAOPKB010000002">
    <property type="protein sequence ID" value="MCU4971946.1"/>
    <property type="molecule type" value="Genomic_DNA"/>
</dbReference>
<name>A0AAP3E2U1_9EURY</name>
<dbReference type="AlphaFoldDB" id="A0AAP3E2U1"/>
<comment type="caution">
    <text evidence="2">The sequence shown here is derived from an EMBL/GenBank/DDBJ whole genome shotgun (WGS) entry which is preliminary data.</text>
</comment>
<feature type="transmembrane region" description="Helical" evidence="1">
    <location>
        <begin position="39"/>
        <end position="58"/>
    </location>
</feature>
<dbReference type="Proteomes" id="UP001321018">
    <property type="component" value="Unassembled WGS sequence"/>
</dbReference>
<sequence>MERTQPDPRRTTGTVVIGLVLVLQVVFLLGSYADGGVRLAAANLAAPFVCFALLVGYASDQHRTLEFYVVVFTG</sequence>
<evidence type="ECO:0000256" key="1">
    <source>
        <dbReference type="SAM" id="Phobius"/>
    </source>
</evidence>
<gene>
    <name evidence="3" type="ORF">OB955_04240</name>
    <name evidence="2" type="ORF">OB960_12975</name>
</gene>
<dbReference type="Proteomes" id="UP001320972">
    <property type="component" value="Unassembled WGS sequence"/>
</dbReference>
<proteinExistence type="predicted"/>